<dbReference type="PANTHER" id="PTHR33121">
    <property type="entry name" value="CYCLIC DI-GMP PHOSPHODIESTERASE PDEF"/>
    <property type="match status" value="1"/>
</dbReference>
<dbReference type="OrthoDB" id="1673646at2"/>
<organism evidence="2 3">
    <name type="scientific">Halalkalibacter nanhaiisediminis</name>
    <dbReference type="NCBI Taxonomy" id="688079"/>
    <lineage>
        <taxon>Bacteria</taxon>
        <taxon>Bacillati</taxon>
        <taxon>Bacillota</taxon>
        <taxon>Bacilli</taxon>
        <taxon>Bacillales</taxon>
        <taxon>Bacillaceae</taxon>
        <taxon>Halalkalibacter</taxon>
    </lineage>
</organism>
<dbReference type="SUPFAM" id="SSF141868">
    <property type="entry name" value="EAL domain-like"/>
    <property type="match status" value="1"/>
</dbReference>
<dbReference type="InterPro" id="IPR029151">
    <property type="entry name" value="Sensor-like_sf"/>
</dbReference>
<evidence type="ECO:0000259" key="1">
    <source>
        <dbReference type="PROSITE" id="PS50883"/>
    </source>
</evidence>
<gene>
    <name evidence="2" type="ORF">IQ10_02125</name>
</gene>
<proteinExistence type="predicted"/>
<name>A0A562QHL6_9BACI</name>
<dbReference type="SUPFAM" id="SSF103190">
    <property type="entry name" value="Sensory domain-like"/>
    <property type="match status" value="1"/>
</dbReference>
<dbReference type="Pfam" id="PF00563">
    <property type="entry name" value="EAL"/>
    <property type="match status" value="1"/>
</dbReference>
<dbReference type="CDD" id="cd01948">
    <property type="entry name" value="EAL"/>
    <property type="match status" value="1"/>
</dbReference>
<accession>A0A562QHL6</accession>
<dbReference type="Proteomes" id="UP000315711">
    <property type="component" value="Unassembled WGS sequence"/>
</dbReference>
<dbReference type="Gene3D" id="3.20.20.450">
    <property type="entry name" value="EAL domain"/>
    <property type="match status" value="1"/>
</dbReference>
<dbReference type="AlphaFoldDB" id="A0A562QHL6"/>
<dbReference type="RefSeq" id="WP_144450437.1">
    <property type="nucleotide sequence ID" value="NZ_VLKZ01000005.1"/>
</dbReference>
<dbReference type="PROSITE" id="PS50883">
    <property type="entry name" value="EAL"/>
    <property type="match status" value="1"/>
</dbReference>
<dbReference type="GO" id="GO:0071111">
    <property type="term" value="F:cyclic-guanylate-specific phosphodiesterase activity"/>
    <property type="evidence" value="ECO:0007669"/>
    <property type="project" value="InterPro"/>
</dbReference>
<evidence type="ECO:0000313" key="3">
    <source>
        <dbReference type="Proteomes" id="UP000315711"/>
    </source>
</evidence>
<evidence type="ECO:0000313" key="2">
    <source>
        <dbReference type="EMBL" id="TWI56234.1"/>
    </source>
</evidence>
<dbReference type="InterPro" id="IPR035919">
    <property type="entry name" value="EAL_sf"/>
</dbReference>
<dbReference type="InterPro" id="IPR050706">
    <property type="entry name" value="Cyclic-di-GMP_PDE-like"/>
</dbReference>
<feature type="domain" description="EAL" evidence="1">
    <location>
        <begin position="1"/>
        <end position="253"/>
    </location>
</feature>
<reference evidence="2 3" key="1">
    <citation type="journal article" date="2015" name="Stand. Genomic Sci.">
        <title>Genomic Encyclopedia of Bacterial and Archaeal Type Strains, Phase III: the genomes of soil and plant-associated and newly described type strains.</title>
        <authorList>
            <person name="Whitman W.B."/>
            <person name="Woyke T."/>
            <person name="Klenk H.P."/>
            <person name="Zhou Y."/>
            <person name="Lilburn T.G."/>
            <person name="Beck B.J."/>
            <person name="De Vos P."/>
            <person name="Vandamme P."/>
            <person name="Eisen J.A."/>
            <person name="Garrity G."/>
            <person name="Hugenholtz P."/>
            <person name="Kyrpides N.C."/>
        </authorList>
    </citation>
    <scope>NUCLEOTIDE SEQUENCE [LARGE SCALE GENOMIC DNA]</scope>
    <source>
        <strain evidence="2 3">CGMCC 1.10116</strain>
    </source>
</reference>
<protein>
    <submittedName>
        <fullName evidence="2">EAL domain-containing protein (Putative c-di-GMP-specific phosphodiesterase class I)</fullName>
    </submittedName>
</protein>
<dbReference type="Gene3D" id="3.30.450.20">
    <property type="entry name" value="PAS domain"/>
    <property type="match status" value="1"/>
</dbReference>
<dbReference type="Pfam" id="PF10388">
    <property type="entry name" value="YkuI_C"/>
    <property type="match status" value="1"/>
</dbReference>
<keyword evidence="3" id="KW-1185">Reference proteome</keyword>
<dbReference type="InterPro" id="IPR018842">
    <property type="entry name" value="YkuI_C"/>
</dbReference>
<dbReference type="InterPro" id="IPR001633">
    <property type="entry name" value="EAL_dom"/>
</dbReference>
<sequence length="412" mass="48607">MSSPFPLTVGERNIFPYFQPIVGADQRSIIGYEILGRYLYHDAIYSLGPYFHEDSIDFTQKQRTDRIIRTKALNTIQQFSFIQKSYFFNLDPEIFTVEEDSLFFQQLTSLFDTHADIHPTQIVLEITETDFLEDASSFLERLSKYRDLGCRIAVDDLGKGFSNLERVALLQPHILKVDLHLVKNSVDSQSHRDVLYALSILSERIGAQLLFEGIETTDQLENAWKNGAQYYQGYLFSKPKPKPIETVDSVDMFHDQLEQMIQEETERLEKQYAYEEELNHLLKRMLLIIPFTKDYNQYVQRICARLPQHCFRVYVCNRLGYQLSGNHLKQTHGRWHILAHYRNKNWSWRPYFLKNIVKMEIHQSGFLSDPYTDIETNELIQTFSFPVREDTYLFIDLKRPAKHKSKKNRVSS</sequence>
<dbReference type="PANTHER" id="PTHR33121:SF82">
    <property type="entry name" value="SIGNAL TRANSDUCTION PROTEIN CONTAINING A EAL DOMAIN"/>
    <property type="match status" value="1"/>
</dbReference>
<comment type="caution">
    <text evidence="2">The sequence shown here is derived from an EMBL/GenBank/DDBJ whole genome shotgun (WGS) entry which is preliminary data.</text>
</comment>
<dbReference type="SMART" id="SM00052">
    <property type="entry name" value="EAL"/>
    <property type="match status" value="1"/>
</dbReference>
<dbReference type="EMBL" id="VLKZ01000005">
    <property type="protein sequence ID" value="TWI56234.1"/>
    <property type="molecule type" value="Genomic_DNA"/>
</dbReference>